<dbReference type="PANTHER" id="PTHR11552">
    <property type="entry name" value="GLUCOSE-METHANOL-CHOLINE GMC OXIDOREDUCTASE"/>
    <property type="match status" value="1"/>
</dbReference>
<feature type="domain" description="Glucose-methanol-choline oxidoreductase C-terminal" evidence="4">
    <location>
        <begin position="40"/>
        <end position="183"/>
    </location>
</feature>
<dbReference type="InterPro" id="IPR007867">
    <property type="entry name" value="GMC_OxRtase_C"/>
</dbReference>
<accession>A0A8H5GND8</accession>
<dbReference type="InterPro" id="IPR036188">
    <property type="entry name" value="FAD/NAD-bd_sf"/>
</dbReference>
<dbReference type="GO" id="GO:0050660">
    <property type="term" value="F:flavin adenine dinucleotide binding"/>
    <property type="evidence" value="ECO:0007669"/>
    <property type="project" value="InterPro"/>
</dbReference>
<dbReference type="SUPFAM" id="SSF54373">
    <property type="entry name" value="FAD-linked reductases, C-terminal domain"/>
    <property type="match status" value="1"/>
</dbReference>
<evidence type="ECO:0000259" key="4">
    <source>
        <dbReference type="Pfam" id="PF05199"/>
    </source>
</evidence>
<evidence type="ECO:0000313" key="6">
    <source>
        <dbReference type="Proteomes" id="UP000559256"/>
    </source>
</evidence>
<evidence type="ECO:0000256" key="2">
    <source>
        <dbReference type="ARBA" id="ARBA00010790"/>
    </source>
</evidence>
<dbReference type="AlphaFoldDB" id="A0A8H5GND8"/>
<comment type="caution">
    <text evidence="5">The sequence shown here is derived from an EMBL/GenBank/DDBJ whole genome shotgun (WGS) entry which is preliminary data.</text>
</comment>
<reference evidence="5 6" key="1">
    <citation type="journal article" date="2020" name="ISME J.">
        <title>Uncovering the hidden diversity of litter-decomposition mechanisms in mushroom-forming fungi.</title>
        <authorList>
            <person name="Floudas D."/>
            <person name="Bentzer J."/>
            <person name="Ahren D."/>
            <person name="Johansson T."/>
            <person name="Persson P."/>
            <person name="Tunlid A."/>
        </authorList>
    </citation>
    <scope>NUCLEOTIDE SEQUENCE [LARGE SCALE GENOMIC DNA]</scope>
    <source>
        <strain evidence="5 6">CBS 291.85</strain>
    </source>
</reference>
<keyword evidence="3" id="KW-0732">Signal</keyword>
<dbReference type="Proteomes" id="UP000559256">
    <property type="component" value="Unassembled WGS sequence"/>
</dbReference>
<keyword evidence="6" id="KW-1185">Reference proteome</keyword>
<feature type="chain" id="PRO_5034678299" description="Glucose-methanol-choline oxidoreductase C-terminal domain-containing protein" evidence="3">
    <location>
        <begin position="25"/>
        <end position="199"/>
    </location>
</feature>
<organism evidence="5 6">
    <name type="scientific">Tetrapyrgos nigripes</name>
    <dbReference type="NCBI Taxonomy" id="182062"/>
    <lineage>
        <taxon>Eukaryota</taxon>
        <taxon>Fungi</taxon>
        <taxon>Dikarya</taxon>
        <taxon>Basidiomycota</taxon>
        <taxon>Agaricomycotina</taxon>
        <taxon>Agaricomycetes</taxon>
        <taxon>Agaricomycetidae</taxon>
        <taxon>Agaricales</taxon>
        <taxon>Marasmiineae</taxon>
        <taxon>Marasmiaceae</taxon>
        <taxon>Tetrapyrgos</taxon>
    </lineage>
</organism>
<dbReference type="PANTHER" id="PTHR11552:SF78">
    <property type="entry name" value="GLUCOSE-METHANOL-CHOLINE OXIDOREDUCTASE N-TERMINAL DOMAIN-CONTAINING PROTEIN"/>
    <property type="match status" value="1"/>
</dbReference>
<dbReference type="Pfam" id="PF05199">
    <property type="entry name" value="GMC_oxred_C"/>
    <property type="match status" value="1"/>
</dbReference>
<evidence type="ECO:0000313" key="5">
    <source>
        <dbReference type="EMBL" id="KAF5368098.1"/>
    </source>
</evidence>
<dbReference type="InterPro" id="IPR012132">
    <property type="entry name" value="GMC_OxRdtase"/>
</dbReference>
<feature type="signal peptide" evidence="3">
    <location>
        <begin position="1"/>
        <end position="24"/>
    </location>
</feature>
<dbReference type="Gene3D" id="3.50.50.60">
    <property type="entry name" value="FAD/NAD(P)-binding domain"/>
    <property type="match status" value="1"/>
</dbReference>
<sequence length="199" mass="21749">MLHRLWVCSLFNLLSPWFISYTCTRPSHPSTLPFRLVTGAPPDFDPKYLESPADVAAFRWGYKHSCELIRRMKFYRGGVPSGHPKFPKGSKASVRECSGPDPIDAGPIEYTKQDDLAIDSFHRDVVGTAWHALGTCAMKPRDQGGVVDSKLNVYGVENLKVVDLSIAPSNVGANTYNTALIVGEKAALIIAAESGIETV</sequence>
<name>A0A8H5GND8_9AGAR</name>
<dbReference type="OrthoDB" id="269227at2759"/>
<gene>
    <name evidence="5" type="ORF">D9758_004388</name>
</gene>
<dbReference type="SUPFAM" id="SSF51905">
    <property type="entry name" value="FAD/NAD(P)-binding domain"/>
    <property type="match status" value="1"/>
</dbReference>
<comment type="cofactor">
    <cofactor evidence="1">
        <name>FAD</name>
        <dbReference type="ChEBI" id="CHEBI:57692"/>
    </cofactor>
</comment>
<proteinExistence type="inferred from homology"/>
<comment type="similarity">
    <text evidence="2">Belongs to the GMC oxidoreductase family.</text>
</comment>
<protein>
    <recommendedName>
        <fullName evidence="4">Glucose-methanol-choline oxidoreductase C-terminal domain-containing protein</fullName>
    </recommendedName>
</protein>
<evidence type="ECO:0000256" key="1">
    <source>
        <dbReference type="ARBA" id="ARBA00001974"/>
    </source>
</evidence>
<dbReference type="GO" id="GO:0016614">
    <property type="term" value="F:oxidoreductase activity, acting on CH-OH group of donors"/>
    <property type="evidence" value="ECO:0007669"/>
    <property type="project" value="InterPro"/>
</dbReference>
<evidence type="ECO:0000256" key="3">
    <source>
        <dbReference type="SAM" id="SignalP"/>
    </source>
</evidence>
<dbReference type="EMBL" id="JAACJM010000017">
    <property type="protein sequence ID" value="KAF5368098.1"/>
    <property type="molecule type" value="Genomic_DNA"/>
</dbReference>